<dbReference type="Proteomes" id="UP000008561">
    <property type="component" value="Chromosome"/>
</dbReference>
<dbReference type="KEGG" id="dol:Dole_2292"/>
<name>A8ZV06_DESOH</name>
<dbReference type="PANTHER" id="PTHR32507:SF0">
    <property type="entry name" value="NA(+)_H(+) ANTIPORTER 2-RELATED"/>
    <property type="match status" value="1"/>
</dbReference>
<feature type="transmembrane region" description="Helical" evidence="9">
    <location>
        <begin position="57"/>
        <end position="75"/>
    </location>
</feature>
<dbReference type="InterPro" id="IPR036291">
    <property type="entry name" value="NAD(P)-bd_dom_sf"/>
</dbReference>
<keyword evidence="8 9" id="KW-0472">Membrane</keyword>
<dbReference type="Gene3D" id="1.20.1530.20">
    <property type="match status" value="1"/>
</dbReference>
<keyword evidence="6 9" id="KW-1133">Transmembrane helix</keyword>
<feature type="transmembrane region" description="Helical" evidence="9">
    <location>
        <begin position="96"/>
        <end position="116"/>
    </location>
</feature>
<dbReference type="PANTHER" id="PTHR32507">
    <property type="entry name" value="NA(+)/H(+) ANTIPORTER 1"/>
    <property type="match status" value="1"/>
</dbReference>
<dbReference type="PROSITE" id="PS51201">
    <property type="entry name" value="RCK_N"/>
    <property type="match status" value="1"/>
</dbReference>
<protein>
    <submittedName>
        <fullName evidence="11">Sodium/hydrogen exchanger</fullName>
    </submittedName>
</protein>
<dbReference type="Pfam" id="PF00999">
    <property type="entry name" value="Na_H_Exchanger"/>
    <property type="match status" value="1"/>
</dbReference>
<dbReference type="GO" id="GO:0006813">
    <property type="term" value="P:potassium ion transport"/>
    <property type="evidence" value="ECO:0007669"/>
    <property type="project" value="InterPro"/>
</dbReference>
<dbReference type="AlphaFoldDB" id="A8ZV06"/>
<dbReference type="InterPro" id="IPR038770">
    <property type="entry name" value="Na+/solute_symporter_sf"/>
</dbReference>
<dbReference type="STRING" id="96561.Dole_2292"/>
<evidence type="ECO:0000256" key="8">
    <source>
        <dbReference type="ARBA" id="ARBA00023136"/>
    </source>
</evidence>
<reference evidence="11 12" key="1">
    <citation type="submission" date="2007-10" db="EMBL/GenBank/DDBJ databases">
        <title>Complete sequence of Desulfococcus oleovorans Hxd3.</title>
        <authorList>
            <consortium name="US DOE Joint Genome Institute"/>
            <person name="Copeland A."/>
            <person name="Lucas S."/>
            <person name="Lapidus A."/>
            <person name="Barry K."/>
            <person name="Glavina del Rio T."/>
            <person name="Dalin E."/>
            <person name="Tice H."/>
            <person name="Pitluck S."/>
            <person name="Kiss H."/>
            <person name="Brettin T."/>
            <person name="Bruce D."/>
            <person name="Detter J.C."/>
            <person name="Han C."/>
            <person name="Schmutz J."/>
            <person name="Larimer F."/>
            <person name="Land M."/>
            <person name="Hauser L."/>
            <person name="Kyrpides N."/>
            <person name="Kim E."/>
            <person name="Wawrik B."/>
            <person name="Richardson P."/>
        </authorList>
    </citation>
    <scope>NUCLEOTIDE SEQUENCE [LARGE SCALE GENOMIC DNA]</scope>
    <source>
        <strain evidence="12">DSM 6200 / JCM 39069 / Hxd3</strain>
    </source>
</reference>
<gene>
    <name evidence="11" type="ordered locus">Dole_2292</name>
</gene>
<dbReference type="EMBL" id="CP000859">
    <property type="protein sequence ID" value="ABW68096.1"/>
    <property type="molecule type" value="Genomic_DNA"/>
</dbReference>
<keyword evidence="5 9" id="KW-0812">Transmembrane</keyword>
<dbReference type="RefSeq" id="WP_012175708.1">
    <property type="nucleotide sequence ID" value="NC_009943.1"/>
</dbReference>
<keyword evidence="4" id="KW-1003">Cell membrane</keyword>
<dbReference type="SUPFAM" id="SSF51735">
    <property type="entry name" value="NAD(P)-binding Rossmann-fold domains"/>
    <property type="match status" value="1"/>
</dbReference>
<keyword evidence="7" id="KW-0406">Ion transport</keyword>
<comment type="subcellular location">
    <subcellularLocation>
        <location evidence="1">Cell membrane</location>
        <topology evidence="1">Multi-pass membrane protein</topology>
    </subcellularLocation>
</comment>
<feature type="transmembrane region" description="Helical" evidence="9">
    <location>
        <begin position="336"/>
        <end position="360"/>
    </location>
</feature>
<dbReference type="Pfam" id="PF02254">
    <property type="entry name" value="TrkA_N"/>
    <property type="match status" value="1"/>
</dbReference>
<evidence type="ECO:0000256" key="4">
    <source>
        <dbReference type="ARBA" id="ARBA00022475"/>
    </source>
</evidence>
<feature type="transmembrane region" description="Helical" evidence="9">
    <location>
        <begin position="226"/>
        <end position="243"/>
    </location>
</feature>
<feature type="transmembrane region" description="Helical" evidence="9">
    <location>
        <begin position="154"/>
        <end position="176"/>
    </location>
</feature>
<dbReference type="eggNOG" id="COG0025">
    <property type="taxonomic scope" value="Bacteria"/>
</dbReference>
<feature type="transmembrane region" description="Helical" evidence="9">
    <location>
        <begin position="188"/>
        <end position="214"/>
    </location>
</feature>
<dbReference type="InterPro" id="IPR003148">
    <property type="entry name" value="RCK_N"/>
</dbReference>
<dbReference type="HOGENOM" id="CLU_005912_10_1_7"/>
<evidence type="ECO:0000256" key="9">
    <source>
        <dbReference type="SAM" id="Phobius"/>
    </source>
</evidence>
<dbReference type="GO" id="GO:0015297">
    <property type="term" value="F:antiporter activity"/>
    <property type="evidence" value="ECO:0007669"/>
    <property type="project" value="UniProtKB-KW"/>
</dbReference>
<evidence type="ECO:0000256" key="7">
    <source>
        <dbReference type="ARBA" id="ARBA00023065"/>
    </source>
</evidence>
<dbReference type="GO" id="GO:1902600">
    <property type="term" value="P:proton transmembrane transport"/>
    <property type="evidence" value="ECO:0007669"/>
    <property type="project" value="InterPro"/>
</dbReference>
<keyword evidence="12" id="KW-1185">Reference proteome</keyword>
<feature type="transmembrane region" description="Helical" evidence="9">
    <location>
        <begin position="372"/>
        <end position="398"/>
    </location>
</feature>
<feature type="transmembrane region" description="Helical" evidence="9">
    <location>
        <begin position="277"/>
        <end position="295"/>
    </location>
</feature>
<dbReference type="GO" id="GO:0005886">
    <property type="term" value="C:plasma membrane"/>
    <property type="evidence" value="ECO:0007669"/>
    <property type="project" value="UniProtKB-SubCell"/>
</dbReference>
<dbReference type="eggNOG" id="COG0569">
    <property type="taxonomic scope" value="Bacteria"/>
</dbReference>
<evidence type="ECO:0000256" key="2">
    <source>
        <dbReference type="ARBA" id="ARBA00022448"/>
    </source>
</evidence>
<proteinExistence type="predicted"/>
<evidence type="ECO:0000256" key="6">
    <source>
        <dbReference type="ARBA" id="ARBA00022989"/>
    </source>
</evidence>
<keyword evidence="2" id="KW-0813">Transport</keyword>
<feature type="domain" description="RCK N-terminal" evidence="10">
    <location>
        <begin position="403"/>
        <end position="519"/>
    </location>
</feature>
<evidence type="ECO:0000256" key="5">
    <source>
        <dbReference type="ARBA" id="ARBA00022692"/>
    </source>
</evidence>
<evidence type="ECO:0000313" key="11">
    <source>
        <dbReference type="EMBL" id="ABW68096.1"/>
    </source>
</evidence>
<organism evidence="11 12">
    <name type="scientific">Desulfosudis oleivorans (strain DSM 6200 / JCM 39069 / Hxd3)</name>
    <name type="common">Desulfococcus oleovorans</name>
    <dbReference type="NCBI Taxonomy" id="96561"/>
    <lineage>
        <taxon>Bacteria</taxon>
        <taxon>Pseudomonadati</taxon>
        <taxon>Thermodesulfobacteriota</taxon>
        <taxon>Desulfobacteria</taxon>
        <taxon>Desulfobacterales</taxon>
        <taxon>Desulfosudaceae</taxon>
        <taxon>Desulfosudis</taxon>
    </lineage>
</organism>
<accession>A8ZV06</accession>
<keyword evidence="3" id="KW-0050">Antiport</keyword>
<feature type="transmembrane region" description="Helical" evidence="9">
    <location>
        <begin position="122"/>
        <end position="142"/>
    </location>
</feature>
<evidence type="ECO:0000259" key="10">
    <source>
        <dbReference type="PROSITE" id="PS51201"/>
    </source>
</evidence>
<evidence type="ECO:0000313" key="12">
    <source>
        <dbReference type="Proteomes" id="UP000008561"/>
    </source>
</evidence>
<sequence>METGLFYNPALTLALALALGMIAQALAHQLRMPGIVLLLAAGVALGPDGAELIHPQALGPALTILTGFAVAVILFEGGMNLKFNRLRRAKRSIRQLVLFGGLVTVIGGAVAARFILDWPWKNAILFGTLVMVTGPTVINPLLKRLKVKRSVATVLEAEGVLIDALGAVVAIVALEAALSPSHGSPMVWIWHVVSRLGFGAISGGVAAGLLVLLYRVRTLVPEGSENVFTLSIVLALFQLSNTIVPESGIAAVTVAGIIVGNTRMQGIKRLVEFKEELTVLLIGMLFVLLAADVRLAQVTQLGWPGLGVVLALMFLVRPAAVFTGTAFSELAWKERLFVAWIGPRGIVAAAVASFFAAAFADRGLSGGYELRALVFLVIAVTVVFAGLTGGLMAGMLGLRRPSQMGWVILGANDVARNVAKLFKENGQEVVCIDANTDHCNAAEADCTRVIYGNGLQTRNLLRAEIDTRRGALALTANDEVNVLFTEKVKQEARGITLYAALKTDSSFTPKMLHQADVALAFGATADIDTWTRRFKAHHVFLQRWRLDTSGEAAAETHISGDYTGKGMMIAASLREETLFPVGDTTRFKMGDEIMVFVFEPELSAVEKFLSDTGWTRLESRDKAEVSASVCYLEPEKK</sequence>
<dbReference type="InterPro" id="IPR006153">
    <property type="entry name" value="Cation/H_exchanger_TM"/>
</dbReference>
<feature type="transmembrane region" description="Helical" evidence="9">
    <location>
        <begin position="301"/>
        <end position="324"/>
    </location>
</feature>
<evidence type="ECO:0000256" key="3">
    <source>
        <dbReference type="ARBA" id="ARBA00022449"/>
    </source>
</evidence>
<evidence type="ECO:0000256" key="1">
    <source>
        <dbReference type="ARBA" id="ARBA00004651"/>
    </source>
</evidence>
<dbReference type="Gene3D" id="3.40.50.720">
    <property type="entry name" value="NAD(P)-binding Rossmann-like Domain"/>
    <property type="match status" value="1"/>
</dbReference>
<dbReference type="OrthoDB" id="9810759at2"/>